<keyword evidence="3" id="KW-1185">Reference proteome</keyword>
<dbReference type="AlphaFoldDB" id="A0A7W0CTR6"/>
<comment type="caution">
    <text evidence="2">The sequence shown here is derived from an EMBL/GenBank/DDBJ whole genome shotgun (WGS) entry which is preliminary data.</text>
</comment>
<accession>A0A7W0CTR6</accession>
<protein>
    <submittedName>
        <fullName evidence="2">NAD(P)-dependent dehydrogenase (Short-subunit alcohol dehydrogenase family)</fullName>
    </submittedName>
</protein>
<evidence type="ECO:0000259" key="1">
    <source>
        <dbReference type="Pfam" id="PF02655"/>
    </source>
</evidence>
<sequence length="393" mass="43014">MTTLRDKVVLITGGRAPVALDLARKFAAGGARVLVAESASANLCGRSRAVAEVFRVPPPNRAPERFVRALVEIVRRERVELLVPTCEEIFWVARGRDELATHCHVLAAGLEELRGLHSKWEFVQKARGHGLPVPETRLGEAMDRLPYIVKPEFSRFATKVRTVRTVRTSGAVPKGWVAQELLEGRQLCTYSVADRGRLVAHAAYEVDFTASGACVNFAPVEDAGTEGWVTAFLAAERFSGQVAFDFIDGVPLECNPRATSGVHLFGPELAAVMAGAGRGGVMAGTGRVGEMAESGRVAVAAESGRDAGVLRPEVGKRAMIATAMLSFGLWRMVREPRRWLRVVREAEDVIAVPGDRGPFLSQFEVVWHNWLRSLWTGRSLVECSTYDIEWDGR</sequence>
<dbReference type="Pfam" id="PF02655">
    <property type="entry name" value="ATP-grasp_3"/>
    <property type="match status" value="1"/>
</dbReference>
<dbReference type="SUPFAM" id="SSF56059">
    <property type="entry name" value="Glutathione synthetase ATP-binding domain-like"/>
    <property type="match status" value="1"/>
</dbReference>
<dbReference type="GO" id="GO:0005524">
    <property type="term" value="F:ATP binding"/>
    <property type="evidence" value="ECO:0007669"/>
    <property type="project" value="InterPro"/>
</dbReference>
<organism evidence="2 3">
    <name type="scientific">Nonomuraea soli</name>
    <dbReference type="NCBI Taxonomy" id="1032476"/>
    <lineage>
        <taxon>Bacteria</taxon>
        <taxon>Bacillati</taxon>
        <taxon>Actinomycetota</taxon>
        <taxon>Actinomycetes</taxon>
        <taxon>Streptosporangiales</taxon>
        <taxon>Streptosporangiaceae</taxon>
        <taxon>Nonomuraea</taxon>
    </lineage>
</organism>
<dbReference type="GO" id="GO:0046872">
    <property type="term" value="F:metal ion binding"/>
    <property type="evidence" value="ECO:0007669"/>
    <property type="project" value="InterPro"/>
</dbReference>
<dbReference type="EMBL" id="JACDUR010000010">
    <property type="protein sequence ID" value="MBA2897199.1"/>
    <property type="molecule type" value="Genomic_DNA"/>
</dbReference>
<dbReference type="SUPFAM" id="SSF51735">
    <property type="entry name" value="NAD(P)-binding Rossmann-fold domains"/>
    <property type="match status" value="1"/>
</dbReference>
<dbReference type="InterPro" id="IPR003806">
    <property type="entry name" value="ATP-grasp_PylC-type"/>
</dbReference>
<dbReference type="InterPro" id="IPR036291">
    <property type="entry name" value="NAD(P)-bd_dom_sf"/>
</dbReference>
<name>A0A7W0CTR6_9ACTN</name>
<reference evidence="2 3" key="1">
    <citation type="submission" date="2020-07" db="EMBL/GenBank/DDBJ databases">
        <title>Genomic Encyclopedia of Type Strains, Phase IV (KMG-IV): sequencing the most valuable type-strain genomes for metagenomic binning, comparative biology and taxonomic classification.</title>
        <authorList>
            <person name="Goeker M."/>
        </authorList>
    </citation>
    <scope>NUCLEOTIDE SEQUENCE [LARGE SCALE GENOMIC DNA]</scope>
    <source>
        <strain evidence="2 3">DSM 45533</strain>
    </source>
</reference>
<evidence type="ECO:0000313" key="3">
    <source>
        <dbReference type="Proteomes" id="UP000530928"/>
    </source>
</evidence>
<feature type="domain" description="ATP-grasp fold PylC-type" evidence="1">
    <location>
        <begin position="118"/>
        <end position="195"/>
    </location>
</feature>
<dbReference type="Gene3D" id="3.40.50.20">
    <property type="match status" value="1"/>
</dbReference>
<evidence type="ECO:0000313" key="2">
    <source>
        <dbReference type="EMBL" id="MBA2897199.1"/>
    </source>
</evidence>
<proteinExistence type="predicted"/>
<dbReference type="Gene3D" id="3.30.470.20">
    <property type="entry name" value="ATP-grasp fold, B domain"/>
    <property type="match status" value="1"/>
</dbReference>
<dbReference type="Proteomes" id="UP000530928">
    <property type="component" value="Unassembled WGS sequence"/>
</dbReference>
<dbReference type="RefSeq" id="WP_181615903.1">
    <property type="nucleotide sequence ID" value="NZ_BAABAM010000010.1"/>
</dbReference>
<gene>
    <name evidence="2" type="ORF">HNR30_008595</name>
</gene>